<proteinExistence type="predicted"/>
<evidence type="ECO:0000313" key="1">
    <source>
        <dbReference type="EMBL" id="OWY92382.1"/>
    </source>
</evidence>
<organism evidence="1 2">
    <name type="scientific">Phytophthora megakarya</name>
    <dbReference type="NCBI Taxonomy" id="4795"/>
    <lineage>
        <taxon>Eukaryota</taxon>
        <taxon>Sar</taxon>
        <taxon>Stramenopiles</taxon>
        <taxon>Oomycota</taxon>
        <taxon>Peronosporomycetes</taxon>
        <taxon>Peronosporales</taxon>
        <taxon>Peronosporaceae</taxon>
        <taxon>Phytophthora</taxon>
    </lineage>
</organism>
<comment type="caution">
    <text evidence="1">The sequence shown here is derived from an EMBL/GenBank/DDBJ whole genome shotgun (WGS) entry which is preliminary data.</text>
</comment>
<protein>
    <submittedName>
        <fullName evidence="1">Uncharacterized protein</fullName>
    </submittedName>
</protein>
<dbReference type="Proteomes" id="UP000198211">
    <property type="component" value="Unassembled WGS sequence"/>
</dbReference>
<evidence type="ECO:0000313" key="2">
    <source>
        <dbReference type="Proteomes" id="UP000198211"/>
    </source>
</evidence>
<name>A0A225UH49_9STRA</name>
<dbReference type="OrthoDB" id="129216at2759"/>
<reference evidence="2" key="1">
    <citation type="submission" date="2017-03" db="EMBL/GenBank/DDBJ databases">
        <title>Phytopthora megakarya and P. palmivora, two closely related causual agents of cacao black pod achieved similar genome size and gene model numbers by different mechanisms.</title>
        <authorList>
            <person name="Ali S."/>
            <person name="Shao J."/>
            <person name="Larry D.J."/>
            <person name="Kronmiller B."/>
            <person name="Shen D."/>
            <person name="Strem M.D."/>
            <person name="Melnick R.L."/>
            <person name="Guiltinan M.J."/>
            <person name="Tyler B.M."/>
            <person name="Meinhardt L.W."/>
            <person name="Bailey B.A."/>
        </authorList>
    </citation>
    <scope>NUCLEOTIDE SEQUENCE [LARGE SCALE GENOMIC DNA]</scope>
    <source>
        <strain evidence="2">zdho120</strain>
    </source>
</reference>
<sequence>MQTDEEEDPDAKALREELAVVKKGLDEYIEFPVSEETDITVKKAIAKLYKEASSKGVDLVKNAYPWNKQYLWYDPAEFPDIHVAHWRWWMGNRLAFLLWGLNAPIEETSA</sequence>
<gene>
    <name evidence="1" type="ORF">PHMEG_00038647</name>
</gene>
<dbReference type="EMBL" id="NBNE01018194">
    <property type="protein sequence ID" value="OWY92382.1"/>
    <property type="molecule type" value="Genomic_DNA"/>
</dbReference>
<keyword evidence="2" id="KW-1185">Reference proteome</keyword>
<dbReference type="AlphaFoldDB" id="A0A225UH49"/>
<accession>A0A225UH49</accession>